<keyword evidence="1" id="KW-1133">Transmembrane helix</keyword>
<dbReference type="EnsemblPlants" id="TraesCS6A02G004400.1">
    <property type="protein sequence ID" value="TraesCS6A02G004400.1.cds1"/>
    <property type="gene ID" value="TraesCS6A02G004400"/>
</dbReference>
<dbReference type="Gramene" id="TraesSTA6A03G03226580.1">
    <property type="protein sequence ID" value="TraesSTA6A03G03226580.1.CDS1"/>
    <property type="gene ID" value="TraesSTA6A03G03226580"/>
</dbReference>
<dbReference type="Proteomes" id="UP000019116">
    <property type="component" value="Chromosome 6A"/>
</dbReference>
<proteinExistence type="predicted"/>
<evidence type="ECO:0000313" key="3">
    <source>
        <dbReference type="Proteomes" id="UP000019116"/>
    </source>
</evidence>
<keyword evidence="1" id="KW-0812">Transmembrane</keyword>
<dbReference type="Gramene" id="TraesCS6A03G0008700.1">
    <property type="protein sequence ID" value="TraesCS6A03G0008700.1.CDS1"/>
    <property type="gene ID" value="TraesCS6A03G0008700"/>
</dbReference>
<dbReference type="Gramene" id="TraesJAG6A03G03232990.1">
    <property type="protein sequence ID" value="TraesJAG6A03G03232990.1.CDS1"/>
    <property type="gene ID" value="TraesJAG6A03G03232990"/>
</dbReference>
<feature type="transmembrane region" description="Helical" evidence="1">
    <location>
        <begin position="12"/>
        <end position="40"/>
    </location>
</feature>
<keyword evidence="3" id="KW-1185">Reference proteome</keyword>
<evidence type="ECO:0008006" key="4">
    <source>
        <dbReference type="Google" id="ProtNLM"/>
    </source>
</evidence>
<evidence type="ECO:0000313" key="2">
    <source>
        <dbReference type="EnsemblPlants" id="TraesCS6A02G004400.1.cds1"/>
    </source>
</evidence>
<reference evidence="2" key="2">
    <citation type="submission" date="2018-10" db="UniProtKB">
        <authorList>
            <consortium name="EnsemblPlants"/>
        </authorList>
    </citation>
    <scope>IDENTIFICATION</scope>
</reference>
<name>A0A3B6NIN1_WHEAT</name>
<dbReference type="Gramene" id="TraesNOR6A03G03265860.1">
    <property type="protein sequence ID" value="TraesNOR6A03G03265860.1.CDS1"/>
    <property type="gene ID" value="TraesNOR6A03G03265860"/>
</dbReference>
<dbReference type="AlphaFoldDB" id="A0A3B6NIN1"/>
<dbReference type="PANTHER" id="PTHR36480:SF10">
    <property type="entry name" value="LATE EMBRYOGENESIS ABUNDANT PROTEIN LEA-2 SUBGROUP DOMAIN-CONTAINING PROTEIN"/>
    <property type="match status" value="1"/>
</dbReference>
<sequence>MARAAHNVLKKSVFRCIAVLRTVVAATMTVLMAVVIMFAVGEIHRPKGLTLWIVGGSVSVRRSGNLTEPFNPSIVGHNLTFSYIVRAVNPSSSIRIFYTDVRAHLLGRNSSSTMKSFLTMTIFPSMDVEHQSTLETIVEKTTHMELPHVQRFYFETLANGSSIAGGLLNIIGTRIVQNVYTGRNMTGIRAVYYCTPITIGGGEDVEHRCAVDLACREDAPIIVGLE</sequence>
<dbReference type="Gramene" id="TraesCS6A02G004400.1">
    <property type="protein sequence ID" value="TraesCS6A02G004400.1.cds1"/>
    <property type="gene ID" value="TraesCS6A02G004400"/>
</dbReference>
<evidence type="ECO:0000256" key="1">
    <source>
        <dbReference type="SAM" id="Phobius"/>
    </source>
</evidence>
<protein>
    <recommendedName>
        <fullName evidence="4">Late embryogenesis abundant protein LEA-2 subgroup domain-containing protein</fullName>
    </recommendedName>
</protein>
<accession>A0A3B6NIN1</accession>
<dbReference type="PANTHER" id="PTHR36480">
    <property type="entry name" value="OS06G0118900 PROTEIN-RELATED"/>
    <property type="match status" value="1"/>
</dbReference>
<dbReference type="OrthoDB" id="657467at2759"/>
<organism evidence="2">
    <name type="scientific">Triticum aestivum</name>
    <name type="common">Wheat</name>
    <dbReference type="NCBI Taxonomy" id="4565"/>
    <lineage>
        <taxon>Eukaryota</taxon>
        <taxon>Viridiplantae</taxon>
        <taxon>Streptophyta</taxon>
        <taxon>Embryophyta</taxon>
        <taxon>Tracheophyta</taxon>
        <taxon>Spermatophyta</taxon>
        <taxon>Magnoliopsida</taxon>
        <taxon>Liliopsida</taxon>
        <taxon>Poales</taxon>
        <taxon>Poaceae</taxon>
        <taxon>BOP clade</taxon>
        <taxon>Pooideae</taxon>
        <taxon>Triticodae</taxon>
        <taxon>Triticeae</taxon>
        <taxon>Triticinae</taxon>
        <taxon>Triticum</taxon>
    </lineage>
</organism>
<dbReference type="Gramene" id="TraesROB_scaffold_194766_01G000100.1">
    <property type="protein sequence ID" value="TraesROB_scaffold_194766_01G000100.1"/>
    <property type="gene ID" value="TraesROB_scaffold_194766_01G000100"/>
</dbReference>
<keyword evidence="1" id="KW-0472">Membrane</keyword>
<reference evidence="2" key="1">
    <citation type="submission" date="2018-08" db="EMBL/GenBank/DDBJ databases">
        <authorList>
            <person name="Rossello M."/>
        </authorList>
    </citation>
    <scope>NUCLEOTIDE SEQUENCE [LARGE SCALE GENOMIC DNA]</scope>
    <source>
        <strain evidence="2">cv. Chinese Spring</strain>
    </source>
</reference>